<dbReference type="AlphaFoldDB" id="A0A1I4HZC3"/>
<dbReference type="Proteomes" id="UP000198565">
    <property type="component" value="Unassembled WGS sequence"/>
</dbReference>
<protein>
    <submittedName>
        <fullName evidence="9">TRAP transporter, DctM subunit</fullName>
    </submittedName>
</protein>
<organism evidence="9 10">
    <name type="scientific">Gracilibacillus orientalis</name>
    <dbReference type="NCBI Taxonomy" id="334253"/>
    <lineage>
        <taxon>Bacteria</taxon>
        <taxon>Bacillati</taxon>
        <taxon>Bacillota</taxon>
        <taxon>Bacilli</taxon>
        <taxon>Bacillales</taxon>
        <taxon>Bacillaceae</taxon>
        <taxon>Gracilibacillus</taxon>
    </lineage>
</organism>
<dbReference type="GO" id="GO:0005886">
    <property type="term" value="C:plasma membrane"/>
    <property type="evidence" value="ECO:0007669"/>
    <property type="project" value="UniProtKB-SubCell"/>
</dbReference>
<keyword evidence="3" id="KW-0997">Cell inner membrane</keyword>
<feature type="transmembrane region" description="Helical" evidence="7">
    <location>
        <begin position="140"/>
        <end position="167"/>
    </location>
</feature>
<sequence>MVAEASILLVLVFAILLAVGIPIVICIAVASLATVLLMLPLDIAVFTAGQKMVSSLNSFSLIAVPFFILSGIIMNNGGIAHKLVDFAKLIVGRVPGSLAHTNVVGNALFGSISSSAIAASTAIGGVMVPLQEKEGYDRKFAAAVNIASAPSGMVIPPSTAFIIFSLISGGTSIAALFVGGYVIGILWAITIMAVAFVIARKRKYPIVEKSETANINKKKIVLDAIPSILLIFIIIGGILTGVFTAIEASAVCVVYALFLALVYYRTLTIKQLPAVLIKSVEMSGMVMLLIAASSLMSFAMAFTGIPDALSQFILGLSTNPLIILLLINIFLLIIGMFMDIAPAILIFTPIFLPIAEGIGIDPVHFGIFFILNLCVGTITPPVGTGLFVGSMVGKEKVENLIKPLMPFYIAMFVLLMVVTYVPEISLFLPNLLGL</sequence>
<feature type="transmembrane region" description="Helical" evidence="7">
    <location>
        <begin position="173"/>
        <end position="199"/>
    </location>
</feature>
<keyword evidence="4 7" id="KW-0812">Transmembrane</keyword>
<dbReference type="EMBL" id="FOTR01000001">
    <property type="protein sequence ID" value="SFL47187.1"/>
    <property type="molecule type" value="Genomic_DNA"/>
</dbReference>
<comment type="subcellular location">
    <subcellularLocation>
        <location evidence="1">Cell inner membrane</location>
        <topology evidence="1">Multi-pass membrane protein</topology>
    </subcellularLocation>
</comment>
<reference evidence="10" key="1">
    <citation type="submission" date="2016-10" db="EMBL/GenBank/DDBJ databases">
        <authorList>
            <person name="Varghese N."/>
            <person name="Submissions S."/>
        </authorList>
    </citation>
    <scope>NUCLEOTIDE SEQUENCE [LARGE SCALE GENOMIC DNA]</scope>
    <source>
        <strain evidence="10">CGMCC 1.4250</strain>
    </source>
</reference>
<feature type="transmembrane region" description="Helical" evidence="7">
    <location>
        <begin position="59"/>
        <end position="79"/>
    </location>
</feature>
<dbReference type="RefSeq" id="WP_091481178.1">
    <property type="nucleotide sequence ID" value="NZ_FOTR01000001.1"/>
</dbReference>
<feature type="transmembrane region" description="Helical" evidence="7">
    <location>
        <begin position="6"/>
        <end position="39"/>
    </location>
</feature>
<dbReference type="Pfam" id="PF06808">
    <property type="entry name" value="DctM"/>
    <property type="match status" value="1"/>
</dbReference>
<evidence type="ECO:0000256" key="5">
    <source>
        <dbReference type="ARBA" id="ARBA00022989"/>
    </source>
</evidence>
<dbReference type="NCBIfam" id="TIGR00786">
    <property type="entry name" value="dctM"/>
    <property type="match status" value="1"/>
</dbReference>
<feature type="domain" description="TRAP C4-dicarboxylate transport system permease DctM subunit" evidence="8">
    <location>
        <begin position="11"/>
        <end position="424"/>
    </location>
</feature>
<keyword evidence="6 7" id="KW-0472">Membrane</keyword>
<evidence type="ECO:0000256" key="7">
    <source>
        <dbReference type="SAM" id="Phobius"/>
    </source>
</evidence>
<evidence type="ECO:0000313" key="9">
    <source>
        <dbReference type="EMBL" id="SFL47187.1"/>
    </source>
</evidence>
<evidence type="ECO:0000256" key="2">
    <source>
        <dbReference type="ARBA" id="ARBA00022475"/>
    </source>
</evidence>
<keyword evidence="10" id="KW-1185">Reference proteome</keyword>
<feature type="transmembrane region" description="Helical" evidence="7">
    <location>
        <begin position="311"/>
        <end position="333"/>
    </location>
</feature>
<feature type="transmembrane region" description="Helical" evidence="7">
    <location>
        <begin position="285"/>
        <end position="305"/>
    </location>
</feature>
<feature type="transmembrane region" description="Helical" evidence="7">
    <location>
        <begin position="404"/>
        <end position="428"/>
    </location>
</feature>
<evidence type="ECO:0000256" key="6">
    <source>
        <dbReference type="ARBA" id="ARBA00023136"/>
    </source>
</evidence>
<dbReference type="PIRSF" id="PIRSF006066">
    <property type="entry name" value="HI0050"/>
    <property type="match status" value="1"/>
</dbReference>
<dbReference type="GO" id="GO:0022857">
    <property type="term" value="F:transmembrane transporter activity"/>
    <property type="evidence" value="ECO:0007669"/>
    <property type="project" value="TreeGrafter"/>
</dbReference>
<dbReference type="PANTHER" id="PTHR33362:SF2">
    <property type="entry name" value="TRAP TRANSPORTER LARGE PERMEASE PROTEIN"/>
    <property type="match status" value="1"/>
</dbReference>
<keyword evidence="5 7" id="KW-1133">Transmembrane helix</keyword>
<dbReference type="InterPro" id="IPR004681">
    <property type="entry name" value="TRAP_DctM"/>
</dbReference>
<dbReference type="InterPro" id="IPR010656">
    <property type="entry name" value="DctM"/>
</dbReference>
<feature type="transmembrane region" description="Helical" evidence="7">
    <location>
        <begin position="340"/>
        <end position="360"/>
    </location>
</feature>
<feature type="transmembrane region" description="Helical" evidence="7">
    <location>
        <begin position="220"/>
        <end position="239"/>
    </location>
</feature>
<evidence type="ECO:0000256" key="1">
    <source>
        <dbReference type="ARBA" id="ARBA00004429"/>
    </source>
</evidence>
<evidence type="ECO:0000259" key="8">
    <source>
        <dbReference type="Pfam" id="PF06808"/>
    </source>
</evidence>
<accession>A0A1I4HZC3</accession>
<feature type="transmembrane region" description="Helical" evidence="7">
    <location>
        <begin position="245"/>
        <end position="264"/>
    </location>
</feature>
<dbReference type="STRING" id="334253.SAMN04487943_101723"/>
<evidence type="ECO:0000256" key="3">
    <source>
        <dbReference type="ARBA" id="ARBA00022519"/>
    </source>
</evidence>
<evidence type="ECO:0000313" key="10">
    <source>
        <dbReference type="Proteomes" id="UP000198565"/>
    </source>
</evidence>
<feature type="transmembrane region" description="Helical" evidence="7">
    <location>
        <begin position="366"/>
        <end position="392"/>
    </location>
</feature>
<name>A0A1I4HZC3_9BACI</name>
<proteinExistence type="predicted"/>
<evidence type="ECO:0000256" key="4">
    <source>
        <dbReference type="ARBA" id="ARBA00022692"/>
    </source>
</evidence>
<dbReference type="OrthoDB" id="9785600at2"/>
<keyword evidence="2" id="KW-1003">Cell membrane</keyword>
<gene>
    <name evidence="9" type="ORF">SAMN04487943_101723</name>
</gene>
<dbReference type="PANTHER" id="PTHR33362">
    <property type="entry name" value="SIALIC ACID TRAP TRANSPORTER PERMEASE PROTEIN SIAT-RELATED"/>
    <property type="match status" value="1"/>
</dbReference>